<evidence type="ECO:0000313" key="2">
    <source>
        <dbReference type="Proteomes" id="UP000827845"/>
    </source>
</evidence>
<reference evidence="1" key="1">
    <citation type="submission" date="2021-05" db="EMBL/GenBank/DDBJ databases">
        <title>Diversity, taxonomy and evolution of archaeal viruses of the class Caudoviricetes.</title>
        <authorList>
            <person name="Liu Y."/>
            <person name="Demina T.A."/>
            <person name="Roux S."/>
            <person name="Aiewsakun P."/>
            <person name="Kazlauskas D."/>
            <person name="Simmonds P."/>
            <person name="Prangishvili D."/>
            <person name="Oksanen H.M."/>
            <person name="Krupovic M."/>
        </authorList>
    </citation>
    <scope>NUCLEOTIDE SEQUENCE</scope>
    <source>
        <strain evidence="1">HATV-3/30</strain>
    </source>
</reference>
<organism evidence="1 2">
    <name type="scientific">Haloarcula tailed virus 3</name>
    <dbReference type="NCBI Taxonomy" id="2877990"/>
    <lineage>
        <taxon>Viruses</taxon>
        <taxon>Duplodnaviria</taxon>
        <taxon>Heunggongvirae</taxon>
        <taxon>Uroviricota</taxon>
        <taxon>Caudoviricetes</taxon>
        <taxon>Kirjokansivirales</taxon>
        <taxon>Pyrstoviridae</taxon>
        <taxon>Hatrivirus</taxon>
        <taxon>Hatrivirus caudatum</taxon>
        <taxon>Hatrivirus HATV3</taxon>
    </lineage>
</organism>
<dbReference type="EMBL" id="MZ334527">
    <property type="protein sequence ID" value="UBF23411.1"/>
    <property type="molecule type" value="Genomic_DNA"/>
</dbReference>
<accession>A0AAE9BZL5</accession>
<protein>
    <submittedName>
        <fullName evidence="1">Uncharacterized protein</fullName>
    </submittedName>
</protein>
<sequence>MRQSAEDVRITVSDEDYEKILDAGHIIREKGPNTVVVSLE</sequence>
<gene>
    <name evidence="1" type="ORF">HATV-3_gp61</name>
</gene>
<proteinExistence type="predicted"/>
<evidence type="ECO:0000313" key="1">
    <source>
        <dbReference type="EMBL" id="UBF23411.1"/>
    </source>
</evidence>
<name>A0AAE9BZL5_9CAUD</name>
<keyword evidence="2" id="KW-1185">Reference proteome</keyword>
<dbReference type="Proteomes" id="UP000827845">
    <property type="component" value="Segment"/>
</dbReference>